<dbReference type="PANTHER" id="PTHR21254">
    <property type="entry name" value="C2 DOMAIN-CONTAINING PROTEIN 3"/>
    <property type="match status" value="1"/>
</dbReference>
<proteinExistence type="predicted"/>
<dbReference type="EMBL" id="JABFTP020000001">
    <property type="protein sequence ID" value="KAL3266642.1"/>
    <property type="molecule type" value="Genomic_DNA"/>
</dbReference>
<dbReference type="Proteomes" id="UP001516400">
    <property type="component" value="Unassembled WGS sequence"/>
</dbReference>
<reference evidence="1 2" key="1">
    <citation type="journal article" date="2021" name="BMC Biol.">
        <title>Horizontally acquired antibacterial genes associated with adaptive radiation of ladybird beetles.</title>
        <authorList>
            <person name="Li H.S."/>
            <person name="Tang X.F."/>
            <person name="Huang Y.H."/>
            <person name="Xu Z.Y."/>
            <person name="Chen M.L."/>
            <person name="Du X.Y."/>
            <person name="Qiu B.Y."/>
            <person name="Chen P.T."/>
            <person name="Zhang W."/>
            <person name="Slipinski A."/>
            <person name="Escalona H.E."/>
            <person name="Waterhouse R.M."/>
            <person name="Zwick A."/>
            <person name="Pang H."/>
        </authorList>
    </citation>
    <scope>NUCLEOTIDE SEQUENCE [LARGE SCALE GENOMIC DNA]</scope>
    <source>
        <strain evidence="1">SYSU2018</strain>
    </source>
</reference>
<comment type="caution">
    <text evidence="1">The sequence shown here is derived from an EMBL/GenBank/DDBJ whole genome shotgun (WGS) entry which is preliminary data.</text>
</comment>
<evidence type="ECO:0000313" key="2">
    <source>
        <dbReference type="Proteomes" id="UP001516400"/>
    </source>
</evidence>
<gene>
    <name evidence="1" type="ORF">HHI36_010805</name>
</gene>
<dbReference type="PANTHER" id="PTHR21254:SF1">
    <property type="entry name" value="C2 DOMAIN-CONTAINING PROTEIN 3"/>
    <property type="match status" value="1"/>
</dbReference>
<keyword evidence="2" id="KW-1185">Reference proteome</keyword>
<name>A0ABD2MJY9_9CUCU</name>
<sequence length="446" mass="50784">MSLTSTSCSGEASSKDSLIERILEQGQRLRNAMVQSILDHDPFNTDVINTATARSLVKSRLRKRIPSQYSISNLGLSDIERDKLNAFLKGDSMNRFDEIDTLEALKSMSAEDLCKTTNQVFNSTQECCCGTCLKYNKEDLNCDLKRSKQRLADDKSRNQEDVPKVQFQVEPNKHLKYVDCMRIIVHDLVLNERGNKKVNLNLSSDKKIPVCGSQTFFIEYELPFILSVPTHAKLVKKSLSSSKNNSFVRICARRLSTEAIPFKQTSMHNIKNVDQINLEGIEMKFQISCRTMKQKNVAPLGSAIFNFSRFESSPSLTCIEELPINFNDNVPIVLGKLRVTLQMGCDRIYFGREFIASFEEKLENTTNLGNQDDQANQKLSEALQSPVLTRKSYKKNSTSDINQNSPKEEQKKIIEHQKFRKEEGNSRKYGDCGLEKQNCCIQIQKL</sequence>
<accession>A0ABD2MJY9</accession>
<organism evidence="1 2">
    <name type="scientific">Cryptolaemus montrouzieri</name>
    <dbReference type="NCBI Taxonomy" id="559131"/>
    <lineage>
        <taxon>Eukaryota</taxon>
        <taxon>Metazoa</taxon>
        <taxon>Ecdysozoa</taxon>
        <taxon>Arthropoda</taxon>
        <taxon>Hexapoda</taxon>
        <taxon>Insecta</taxon>
        <taxon>Pterygota</taxon>
        <taxon>Neoptera</taxon>
        <taxon>Endopterygota</taxon>
        <taxon>Coleoptera</taxon>
        <taxon>Polyphaga</taxon>
        <taxon>Cucujiformia</taxon>
        <taxon>Coccinelloidea</taxon>
        <taxon>Coccinellidae</taxon>
        <taxon>Scymninae</taxon>
        <taxon>Scymnini</taxon>
        <taxon>Cryptolaemus</taxon>
    </lineage>
</organism>
<protein>
    <submittedName>
        <fullName evidence="1">Uncharacterized protein</fullName>
    </submittedName>
</protein>
<evidence type="ECO:0000313" key="1">
    <source>
        <dbReference type="EMBL" id="KAL3266642.1"/>
    </source>
</evidence>
<dbReference type="AlphaFoldDB" id="A0ABD2MJY9"/>